<evidence type="ECO:0000313" key="1">
    <source>
        <dbReference type="EMBL" id="KYF44143.1"/>
    </source>
</evidence>
<dbReference type="VEuPathDB" id="ToxoDB:TGARI_202460B"/>
<dbReference type="EMBL" id="AGQS02004488">
    <property type="protein sequence ID" value="KYF44143.1"/>
    <property type="molecule type" value="Genomic_DNA"/>
</dbReference>
<protein>
    <submittedName>
        <fullName evidence="1">Diacylglycerol kinase accessory domain (Presumed) domain-containing protein</fullName>
        <ecNumber evidence="1">2.7.1.107</ecNumber>
    </submittedName>
</protein>
<name>A0A139XZI5_TOXGO</name>
<reference evidence="1 2" key="1">
    <citation type="journal article" date="2016" name="Nat. Commun.">
        <title>Local admixture of amplified and diversified secreted pathogenesis determinants shapes mosaic Toxoplasma gondii genomes.</title>
        <authorList>
            <person name="Lorenzi H."/>
            <person name="Khan A."/>
            <person name="Behnke M.S."/>
            <person name="Namasivayam S."/>
            <person name="Swapna L.S."/>
            <person name="Hadjithomas M."/>
            <person name="Karamycheva S."/>
            <person name="Pinney D."/>
            <person name="Brunk B.P."/>
            <person name="Ajioka J.W."/>
            <person name="Ajzenberg D."/>
            <person name="Boothroyd J.C."/>
            <person name="Boyle J.P."/>
            <person name="Darde M.L."/>
            <person name="Diaz-Miranda M.A."/>
            <person name="Dubey J.P."/>
            <person name="Fritz H.M."/>
            <person name="Gennari S.M."/>
            <person name="Gregory B.D."/>
            <person name="Kim K."/>
            <person name="Saeij J.P."/>
            <person name="Su C."/>
            <person name="White M.W."/>
            <person name="Zhu X.Q."/>
            <person name="Howe D.K."/>
            <person name="Rosenthal B.M."/>
            <person name="Grigg M.E."/>
            <person name="Parkinson J."/>
            <person name="Liu L."/>
            <person name="Kissinger J.C."/>
            <person name="Roos D.S."/>
            <person name="Sibley L.D."/>
        </authorList>
    </citation>
    <scope>NUCLEOTIDE SEQUENCE [LARGE SCALE GENOMIC DNA]</scope>
    <source>
        <strain evidence="1 2">ARI</strain>
    </source>
</reference>
<accession>A0A139XZI5</accession>
<evidence type="ECO:0000313" key="2">
    <source>
        <dbReference type="Proteomes" id="UP000074247"/>
    </source>
</evidence>
<proteinExistence type="predicted"/>
<dbReference type="GO" id="GO:0004143">
    <property type="term" value="F:ATP-dependent diacylglycerol kinase activity"/>
    <property type="evidence" value="ECO:0007669"/>
    <property type="project" value="UniProtKB-EC"/>
</dbReference>
<dbReference type="Proteomes" id="UP000074247">
    <property type="component" value="Unassembled WGS sequence"/>
</dbReference>
<dbReference type="AlphaFoldDB" id="A0A139XZI5"/>
<keyword evidence="1" id="KW-0418">Kinase</keyword>
<gene>
    <name evidence="1" type="ORF">TGARI_202460B</name>
</gene>
<keyword evidence="1" id="KW-0808">Transferase</keyword>
<sequence>SVSLIALNIPSFSAGNDIWATSHSVGILTKSTSLNREL</sequence>
<feature type="non-terminal residue" evidence="1">
    <location>
        <position position="1"/>
    </location>
</feature>
<dbReference type="EC" id="2.7.1.107" evidence="1"/>
<organism evidence="1 2">
    <name type="scientific">Toxoplasma gondii ARI</name>
    <dbReference type="NCBI Taxonomy" id="1074872"/>
    <lineage>
        <taxon>Eukaryota</taxon>
        <taxon>Sar</taxon>
        <taxon>Alveolata</taxon>
        <taxon>Apicomplexa</taxon>
        <taxon>Conoidasida</taxon>
        <taxon>Coccidia</taxon>
        <taxon>Eucoccidiorida</taxon>
        <taxon>Eimeriorina</taxon>
        <taxon>Sarcocystidae</taxon>
        <taxon>Toxoplasma</taxon>
    </lineage>
</organism>
<comment type="caution">
    <text evidence="1">The sequence shown here is derived from an EMBL/GenBank/DDBJ whole genome shotgun (WGS) entry which is preliminary data.</text>
</comment>
<feature type="non-terminal residue" evidence="1">
    <location>
        <position position="38"/>
    </location>
</feature>